<dbReference type="Pfam" id="PF00931">
    <property type="entry name" value="NB-ARC"/>
    <property type="match status" value="1"/>
</dbReference>
<dbReference type="InterPro" id="IPR027417">
    <property type="entry name" value="P-loop_NTPase"/>
</dbReference>
<feature type="domain" description="NB-ARC" evidence="1">
    <location>
        <begin position="157"/>
        <end position="301"/>
    </location>
</feature>
<dbReference type="SUPFAM" id="SSF48452">
    <property type="entry name" value="TPR-like"/>
    <property type="match status" value="2"/>
</dbReference>
<proteinExistence type="predicted"/>
<accession>A0ABV2ZJ57</accession>
<dbReference type="RefSeq" id="WP_334580310.1">
    <property type="nucleotide sequence ID" value="NZ_JBEZVE010000009.1"/>
</dbReference>
<evidence type="ECO:0000259" key="1">
    <source>
        <dbReference type="Pfam" id="PF00931"/>
    </source>
</evidence>
<dbReference type="SUPFAM" id="SSF52540">
    <property type="entry name" value="P-loop containing nucleoside triphosphate hydrolases"/>
    <property type="match status" value="1"/>
</dbReference>
<dbReference type="Pfam" id="PF13424">
    <property type="entry name" value="TPR_12"/>
    <property type="match status" value="1"/>
</dbReference>
<gene>
    <name evidence="2" type="ORF">AB0E89_18755</name>
</gene>
<dbReference type="InterPro" id="IPR002182">
    <property type="entry name" value="NB-ARC"/>
</dbReference>
<dbReference type="Pfam" id="PF13374">
    <property type="entry name" value="TPR_10"/>
    <property type="match status" value="1"/>
</dbReference>
<dbReference type="PANTHER" id="PTHR46082">
    <property type="entry name" value="ATP/GTP-BINDING PROTEIN-RELATED"/>
    <property type="match status" value="1"/>
</dbReference>
<keyword evidence="3" id="KW-1185">Reference proteome</keyword>
<comment type="caution">
    <text evidence="2">The sequence shown here is derived from an EMBL/GenBank/DDBJ whole genome shotgun (WGS) entry which is preliminary data.</text>
</comment>
<dbReference type="Proteomes" id="UP001550739">
    <property type="component" value="Unassembled WGS sequence"/>
</dbReference>
<dbReference type="Gene3D" id="1.25.40.10">
    <property type="entry name" value="Tetratricopeptide repeat domain"/>
    <property type="match status" value="2"/>
</dbReference>
<sequence length="893" mass="96052">MEESESPESEESPRAAFAAALTRLRHRLPDLSDEVLARRASRTALPSGRRVSVNARRLGEWLSGRAVPRDFHAVVALVRAVESLAGPADPRSSIAGWEQLWRAAYEDRAPAVPAPRSAADRAGGAADEVVVGRPPSDAASLQERAALSSAIDVALRDDAVREVILTGAGGVGKSQLAAAAFHRSRQPGGVRVWAPASSHQSVLTTYARAWRVVSGGEGGNGWDDETQADLFVAWLRTTTRPWLVVLDDVDEPVDLRGLWPVGEHGKSMVTTRRRDAAVIRSSSRIVQVATFAPKEAVDYLRSRLAAGEGGDDEGELHALAERLGHFPLALSQAAAFLIDTGMPLTTYRQLLEDQRQTLSDLLPATSPADEHGETVATAWQLALDRAQTLAPAGSAKATLELLSMLAPDGITEAVLHTTAARRWIVQGADAHSDTGRGPAQPGERAVLLSLRALHRLSLVTHDPSRTPASVEVHALVQRAARESVPEQVLPRLAVAAADAIEELWSSAAESAHEPETEAALYRSVEVLRRTTGGDRLWDGRMHPVLRRIGPYLAGLGRDAAARDVCQELLDLARPRLGDEHRDVLYLRCRIALAAGELGDAASTRASLENIRRDAERILGPRDPDTLTVRLHEARFRMEEGAVAAALNDFTELADQAAEALGTGHPLVLDARSHVALCRGLAGDAVGARDACAALVEMLEQRHGPGHLLTLSALTSLGRWAGEAGDTHAAVDIHLRAVARCESAVGRLHRDTLIARHNLAYWRGLAGQHERAVEEFTAAAEDAERALGADHPTTLTYRVNLSFWRGLAGEPATALAELAELQPRVDSVLGSDHPRALRTRQQRAELLERSGDRGGAATLLTSLLADMIRVQGSGHPRTREAAEALARCGEREIR</sequence>
<organism evidence="2 3">
    <name type="scientific">Streptomyces sp. 900129855</name>
    <dbReference type="NCBI Taxonomy" id="3155129"/>
    <lineage>
        <taxon>Bacteria</taxon>
        <taxon>Bacillati</taxon>
        <taxon>Actinomycetota</taxon>
        <taxon>Actinomycetes</taxon>
        <taxon>Kitasatosporales</taxon>
        <taxon>Streptomycetaceae</taxon>
        <taxon>Streptomyces</taxon>
    </lineage>
</organism>
<dbReference type="Gene3D" id="3.40.50.300">
    <property type="entry name" value="P-loop containing nucleotide triphosphate hydrolases"/>
    <property type="match status" value="1"/>
</dbReference>
<dbReference type="InterPro" id="IPR011990">
    <property type="entry name" value="TPR-like_helical_dom_sf"/>
</dbReference>
<reference evidence="2 3" key="1">
    <citation type="submission" date="2024-06" db="EMBL/GenBank/DDBJ databases">
        <title>The Natural Products Discovery Center: Release of the First 8490 Sequenced Strains for Exploring Actinobacteria Biosynthetic Diversity.</title>
        <authorList>
            <person name="Kalkreuter E."/>
            <person name="Kautsar S.A."/>
            <person name="Yang D."/>
            <person name="Bader C.D."/>
            <person name="Teijaro C.N."/>
            <person name="Fluegel L."/>
            <person name="Davis C.M."/>
            <person name="Simpson J.R."/>
            <person name="Lauterbach L."/>
            <person name="Steele A.D."/>
            <person name="Gui C."/>
            <person name="Meng S."/>
            <person name="Li G."/>
            <person name="Viehrig K."/>
            <person name="Ye F."/>
            <person name="Su P."/>
            <person name="Kiefer A.F."/>
            <person name="Nichols A."/>
            <person name="Cepeda A.J."/>
            <person name="Yan W."/>
            <person name="Fan B."/>
            <person name="Jiang Y."/>
            <person name="Adhikari A."/>
            <person name="Zheng C.-J."/>
            <person name="Schuster L."/>
            <person name="Cowan T.M."/>
            <person name="Smanski M.J."/>
            <person name="Chevrette M.G."/>
            <person name="De Carvalho L.P.S."/>
            <person name="Shen B."/>
        </authorList>
    </citation>
    <scope>NUCLEOTIDE SEQUENCE [LARGE SCALE GENOMIC DNA]</scope>
    <source>
        <strain evidence="2 3">NPDC033843</strain>
    </source>
</reference>
<name>A0ABV2ZJ57_9ACTN</name>
<evidence type="ECO:0000313" key="3">
    <source>
        <dbReference type="Proteomes" id="UP001550739"/>
    </source>
</evidence>
<dbReference type="EMBL" id="JBEZVE010000009">
    <property type="protein sequence ID" value="MEU3782586.1"/>
    <property type="molecule type" value="Genomic_DNA"/>
</dbReference>
<evidence type="ECO:0000313" key="2">
    <source>
        <dbReference type="EMBL" id="MEU3782586.1"/>
    </source>
</evidence>
<dbReference type="InterPro" id="IPR053137">
    <property type="entry name" value="NLR-like"/>
</dbReference>
<dbReference type="PANTHER" id="PTHR46082:SF6">
    <property type="entry name" value="AAA+ ATPASE DOMAIN-CONTAINING PROTEIN-RELATED"/>
    <property type="match status" value="1"/>
</dbReference>
<protein>
    <submittedName>
        <fullName evidence="2">Tetratricopeptide repeat protein</fullName>
    </submittedName>
</protein>